<reference evidence="2 3" key="1">
    <citation type="journal article" date="2020" name="ISME J.">
        <title>Uncovering the hidden diversity of litter-decomposition mechanisms in mushroom-forming fungi.</title>
        <authorList>
            <person name="Floudas D."/>
            <person name="Bentzer J."/>
            <person name="Ahren D."/>
            <person name="Johansson T."/>
            <person name="Persson P."/>
            <person name="Tunlid A."/>
        </authorList>
    </citation>
    <scope>NUCLEOTIDE SEQUENCE [LARGE SCALE GENOMIC DNA]</scope>
    <source>
        <strain evidence="2 3">CBS 101986</strain>
    </source>
</reference>
<dbReference type="Proteomes" id="UP000567179">
    <property type="component" value="Unassembled WGS sequence"/>
</dbReference>
<dbReference type="AlphaFoldDB" id="A0A8H5B297"/>
<gene>
    <name evidence="2" type="ORF">D9619_007537</name>
</gene>
<comment type="caution">
    <text evidence="2">The sequence shown here is derived from an EMBL/GenBank/DDBJ whole genome shotgun (WGS) entry which is preliminary data.</text>
</comment>
<dbReference type="EMBL" id="JAACJJ010000043">
    <property type="protein sequence ID" value="KAF5315213.1"/>
    <property type="molecule type" value="Genomic_DNA"/>
</dbReference>
<evidence type="ECO:0000313" key="3">
    <source>
        <dbReference type="Proteomes" id="UP000567179"/>
    </source>
</evidence>
<organism evidence="2 3">
    <name type="scientific">Psilocybe cf. subviscida</name>
    <dbReference type="NCBI Taxonomy" id="2480587"/>
    <lineage>
        <taxon>Eukaryota</taxon>
        <taxon>Fungi</taxon>
        <taxon>Dikarya</taxon>
        <taxon>Basidiomycota</taxon>
        <taxon>Agaricomycotina</taxon>
        <taxon>Agaricomycetes</taxon>
        <taxon>Agaricomycetidae</taxon>
        <taxon>Agaricales</taxon>
        <taxon>Agaricineae</taxon>
        <taxon>Strophariaceae</taxon>
        <taxon>Psilocybe</taxon>
    </lineage>
</organism>
<proteinExistence type="predicted"/>
<sequence>MDDPGTIRLAKARVPLLHFFCGVTEHVSANLANSLHVGADIAPVTGQFAFGYAAGCVWGEACRCRSGYTSVLHILPSSGLELSQPAAHSKISSPASAASS</sequence>
<evidence type="ECO:0000256" key="1">
    <source>
        <dbReference type="SAM" id="MobiDB-lite"/>
    </source>
</evidence>
<feature type="compositionally biased region" description="Low complexity" evidence="1">
    <location>
        <begin position="86"/>
        <end position="100"/>
    </location>
</feature>
<protein>
    <submittedName>
        <fullName evidence="2">Uncharacterized protein</fullName>
    </submittedName>
</protein>
<name>A0A8H5B297_9AGAR</name>
<evidence type="ECO:0000313" key="2">
    <source>
        <dbReference type="EMBL" id="KAF5315213.1"/>
    </source>
</evidence>
<feature type="region of interest" description="Disordered" evidence="1">
    <location>
        <begin position="81"/>
        <end position="100"/>
    </location>
</feature>
<keyword evidence="3" id="KW-1185">Reference proteome</keyword>
<accession>A0A8H5B297</accession>